<dbReference type="InterPro" id="IPR043129">
    <property type="entry name" value="ATPase_NBD"/>
</dbReference>
<dbReference type="Gene3D" id="3.30.420.40">
    <property type="match status" value="2"/>
</dbReference>
<dbReference type="SUPFAM" id="SSF100920">
    <property type="entry name" value="Heat shock protein 70kD (HSP70), peptide-binding domain"/>
    <property type="match status" value="1"/>
</dbReference>
<keyword evidence="6 9" id="KW-0067">ATP-binding</keyword>
<dbReference type="HAMAP" id="MF_00332">
    <property type="entry name" value="DnaK"/>
    <property type="match status" value="1"/>
</dbReference>
<dbReference type="Gene3D" id="3.90.640.10">
    <property type="entry name" value="Actin, Chain A, domain 4"/>
    <property type="match status" value="1"/>
</dbReference>
<evidence type="ECO:0000256" key="2">
    <source>
        <dbReference type="ARBA" id="ARBA00007381"/>
    </source>
</evidence>
<evidence type="ECO:0000256" key="10">
    <source>
        <dbReference type="RuleBase" id="RU003322"/>
    </source>
</evidence>
<evidence type="ECO:0000313" key="13">
    <source>
        <dbReference type="EMBL" id="AQS59910.1"/>
    </source>
</evidence>
<dbReference type="KEGG" id="dfg:B0537_12980"/>
<reference evidence="13 14" key="1">
    <citation type="journal article" date="2016" name="Int. J. Syst. Evol. Microbiol.">
        <title>Desulfotomaculum ferrireducens sp. nov., a moderately thermophilic sulfate-reducing and dissimilatory Fe(III)-reducing bacterium isolated from compost.</title>
        <authorList>
            <person name="Yang G."/>
            <person name="Guo J."/>
            <person name="Zhuang L."/>
            <person name="Yuan Y."/>
            <person name="Zhou S."/>
        </authorList>
    </citation>
    <scope>NUCLEOTIDE SEQUENCE [LARGE SCALE GENOMIC DNA]</scope>
    <source>
        <strain evidence="13 14">GSS09</strain>
    </source>
</reference>
<dbReference type="PRINTS" id="PR00301">
    <property type="entry name" value="HEATSHOCK70"/>
</dbReference>
<keyword evidence="8 9" id="KW-0143">Chaperone</keyword>
<dbReference type="Gene3D" id="2.60.34.10">
    <property type="entry name" value="Substrate Binding Domain Of DNAk, Chain A, domain 1"/>
    <property type="match status" value="1"/>
</dbReference>
<dbReference type="PROSITE" id="PS01036">
    <property type="entry name" value="HSP70_3"/>
    <property type="match status" value="1"/>
</dbReference>
<keyword evidence="14" id="KW-1185">Reference proteome</keyword>
<dbReference type="PROSITE" id="PS00329">
    <property type="entry name" value="HSP70_2"/>
    <property type="match status" value="1"/>
</dbReference>
<dbReference type="EMBL" id="CP019698">
    <property type="protein sequence ID" value="AQS59910.1"/>
    <property type="molecule type" value="Genomic_DNA"/>
</dbReference>
<dbReference type="GO" id="GO:0005524">
    <property type="term" value="F:ATP binding"/>
    <property type="evidence" value="ECO:0007669"/>
    <property type="project" value="UniProtKB-UniRule"/>
</dbReference>
<dbReference type="SUPFAM" id="SSF100934">
    <property type="entry name" value="Heat shock protein 70kD (HSP70), C-terminal subdomain"/>
    <property type="match status" value="1"/>
</dbReference>
<dbReference type="NCBIfam" id="NF001413">
    <property type="entry name" value="PRK00290.1"/>
    <property type="match status" value="1"/>
</dbReference>
<dbReference type="CDD" id="cd10234">
    <property type="entry name" value="ASKHA_NBD_HSP70_DnaK-like"/>
    <property type="match status" value="1"/>
</dbReference>
<dbReference type="FunFam" id="2.60.34.10:FF:000014">
    <property type="entry name" value="Chaperone protein DnaK HSP70"/>
    <property type="match status" value="1"/>
</dbReference>
<evidence type="ECO:0000256" key="12">
    <source>
        <dbReference type="SAM" id="MobiDB-lite"/>
    </source>
</evidence>
<dbReference type="Pfam" id="PF00012">
    <property type="entry name" value="HSP70"/>
    <property type="match status" value="2"/>
</dbReference>
<comment type="similarity">
    <text evidence="2 9 10">Belongs to the heat shock protein 70 family.</text>
</comment>
<evidence type="ECO:0000256" key="6">
    <source>
        <dbReference type="ARBA" id="ARBA00022840"/>
    </source>
</evidence>
<organism evidence="13 14">
    <name type="scientific">Desulforamulus ferrireducens</name>
    <dbReference type="NCBI Taxonomy" id="1833852"/>
    <lineage>
        <taxon>Bacteria</taxon>
        <taxon>Bacillati</taxon>
        <taxon>Bacillota</taxon>
        <taxon>Clostridia</taxon>
        <taxon>Eubacteriales</taxon>
        <taxon>Peptococcaceae</taxon>
        <taxon>Desulforamulus</taxon>
    </lineage>
</organism>
<accession>A0A1S6IYS3</accession>
<dbReference type="PROSITE" id="PS00297">
    <property type="entry name" value="HSP70_1"/>
    <property type="match status" value="1"/>
</dbReference>
<dbReference type="InterPro" id="IPR029047">
    <property type="entry name" value="HSP70_peptide-bd_sf"/>
</dbReference>
<evidence type="ECO:0000256" key="5">
    <source>
        <dbReference type="ARBA" id="ARBA00022741"/>
    </source>
</evidence>
<protein>
    <recommendedName>
        <fullName evidence="3 9">Chaperone protein DnaK</fullName>
    </recommendedName>
    <alternativeName>
        <fullName evidence="9">HSP70</fullName>
    </alternativeName>
    <alternativeName>
        <fullName evidence="9">Heat shock 70 kDa protein</fullName>
    </alternativeName>
    <alternativeName>
        <fullName evidence="9">Heat shock protein 70</fullName>
    </alternativeName>
</protein>
<comment type="induction">
    <text evidence="9">By stress conditions e.g. heat shock.</text>
</comment>
<dbReference type="RefSeq" id="WP_077714954.1">
    <property type="nucleotide sequence ID" value="NZ_CP019698.1"/>
</dbReference>
<comment type="function">
    <text evidence="1 9">Acts as a chaperone.</text>
</comment>
<evidence type="ECO:0000256" key="4">
    <source>
        <dbReference type="ARBA" id="ARBA00022553"/>
    </source>
</evidence>
<feature type="coiled-coil region" evidence="11">
    <location>
        <begin position="223"/>
        <end position="250"/>
    </location>
</feature>
<dbReference type="FunFam" id="3.90.640.10:FF:000003">
    <property type="entry name" value="Molecular chaperone DnaK"/>
    <property type="match status" value="1"/>
</dbReference>
<keyword evidence="5 9" id="KW-0547">Nucleotide-binding</keyword>
<keyword evidence="4 9" id="KW-0597">Phosphoprotein</keyword>
<dbReference type="InterPro" id="IPR013126">
    <property type="entry name" value="Hsp_70_fam"/>
</dbReference>
<name>A0A1S6IYS3_9FIRM</name>
<feature type="region of interest" description="Disordered" evidence="12">
    <location>
        <begin position="577"/>
        <end position="614"/>
    </location>
</feature>
<sequence>MAKVIGIDLGTTNSCVAVMEGGEAVVIPNAEGARTTPSVVGFSKTGERLVGQVAKRQAVSNPDRTISSIKRYMGTSHKVTIDGKEYTPQEISAMILSKLKADAEAYLGESVHQAVITVPAYFSDAQRQATKDAGKIAGLEVLRIINEPTAAALAYGLDKEGDQTILVFDLGGGTFDVSILELGDGVFEVKATSGNNRLGGDDFDQRIIEYLASEFKKENGIDLLKDKMALQRLKEAAEKAKIELSGVVNTNINLPFISVGPDGPLHLDINLSRAKFEELTADLVEKTMGPTRQALADSGLDVSEIDKVLLVGGSTRIPAVQDAIRKFLGKEPHKGINPDECVALGAAIQAGVLAGEVKDVLLLDVTPLSLGIETLGGVFTKLIERNTTIPTSKSQIFSTAADNQPSVEINVLQGERPMAADNKSLGRFQLTGIPPAPRGVPQIEVKFDIDANGIVSVSAKDLGTGKAQSISITGTGALSEDEINRMVHEAEKYAEEDKKRKEAVEVRNQADSMIYQTEKTIKELGDKADKAQVDTVQKAIEELRTAMNGNDIDQIKNKLEELTKHLHQLTAAMYQQQQAQQEAQGGCAGGSCGSTPKDDNVVDADYEVKDEKKE</sequence>
<dbReference type="SUPFAM" id="SSF53067">
    <property type="entry name" value="Actin-like ATPase domain"/>
    <property type="match status" value="2"/>
</dbReference>
<dbReference type="InterPro" id="IPR018181">
    <property type="entry name" value="Heat_shock_70_CS"/>
</dbReference>
<dbReference type="GO" id="GO:0140662">
    <property type="term" value="F:ATP-dependent protein folding chaperone"/>
    <property type="evidence" value="ECO:0007669"/>
    <property type="project" value="InterPro"/>
</dbReference>
<dbReference type="Proteomes" id="UP000189464">
    <property type="component" value="Chromosome"/>
</dbReference>
<evidence type="ECO:0000256" key="7">
    <source>
        <dbReference type="ARBA" id="ARBA00023016"/>
    </source>
</evidence>
<dbReference type="InterPro" id="IPR029048">
    <property type="entry name" value="HSP70_C_sf"/>
</dbReference>
<evidence type="ECO:0000256" key="8">
    <source>
        <dbReference type="ARBA" id="ARBA00023186"/>
    </source>
</evidence>
<evidence type="ECO:0000256" key="3">
    <source>
        <dbReference type="ARBA" id="ARBA00014415"/>
    </source>
</evidence>
<keyword evidence="7 9" id="KW-0346">Stress response</keyword>
<dbReference type="AlphaFoldDB" id="A0A1S6IYS3"/>
<dbReference type="NCBIfam" id="TIGR02350">
    <property type="entry name" value="prok_dnaK"/>
    <property type="match status" value="1"/>
</dbReference>
<dbReference type="STRING" id="1833852.B0537_12980"/>
<evidence type="ECO:0000313" key="14">
    <source>
        <dbReference type="Proteomes" id="UP000189464"/>
    </source>
</evidence>
<evidence type="ECO:0000256" key="9">
    <source>
        <dbReference type="HAMAP-Rule" id="MF_00332"/>
    </source>
</evidence>
<dbReference type="OrthoDB" id="9766019at2"/>
<evidence type="ECO:0000256" key="1">
    <source>
        <dbReference type="ARBA" id="ARBA00002290"/>
    </source>
</evidence>
<dbReference type="InterPro" id="IPR012725">
    <property type="entry name" value="Chaperone_DnaK"/>
</dbReference>
<feature type="modified residue" description="Phosphothreonine; by autocatalysis" evidence="9">
    <location>
        <position position="174"/>
    </location>
</feature>
<dbReference type="FunFam" id="3.30.420.40:FF:000071">
    <property type="entry name" value="Molecular chaperone DnaK"/>
    <property type="match status" value="1"/>
</dbReference>
<evidence type="ECO:0000256" key="11">
    <source>
        <dbReference type="SAM" id="Coils"/>
    </source>
</evidence>
<dbReference type="GO" id="GO:0051082">
    <property type="term" value="F:unfolded protein binding"/>
    <property type="evidence" value="ECO:0007669"/>
    <property type="project" value="InterPro"/>
</dbReference>
<proteinExistence type="evidence at transcript level"/>
<feature type="compositionally biased region" description="Basic and acidic residues" evidence="12">
    <location>
        <begin position="596"/>
        <end position="614"/>
    </location>
</feature>
<dbReference type="Gene3D" id="1.20.1270.10">
    <property type="match status" value="1"/>
</dbReference>
<gene>
    <name evidence="9" type="primary">dnaK</name>
    <name evidence="13" type="ORF">B0537_12980</name>
</gene>
<dbReference type="PANTHER" id="PTHR19375">
    <property type="entry name" value="HEAT SHOCK PROTEIN 70KDA"/>
    <property type="match status" value="1"/>
</dbReference>
<dbReference type="FunFam" id="1.20.1270.10:FF:000001">
    <property type="entry name" value="Molecular chaperone DnaK"/>
    <property type="match status" value="1"/>
</dbReference>
<keyword evidence="11" id="KW-0175">Coiled coil</keyword>